<evidence type="ECO:0000313" key="3">
    <source>
        <dbReference type="Proteomes" id="UP000063971"/>
    </source>
</evidence>
<proteinExistence type="predicted"/>
<evidence type="ECO:0000313" key="2">
    <source>
        <dbReference type="EMBL" id="AKT90773.1"/>
    </source>
</evidence>
<dbReference type="AlphaFoldDB" id="A0AAU8U091"/>
<evidence type="ECO:0008006" key="4">
    <source>
        <dbReference type="Google" id="ProtNLM"/>
    </source>
</evidence>
<gene>
    <name evidence="2" type="ORF">CUREO_0920</name>
</gene>
<sequence length="268" mass="31501">MKKIVLILCLVFGFCFGDEALNLEIVTAQDLDLNKQVSILNEAILNDDYEKAKIMLDKNPNLVNISSKVNSNVYETMFLNENSIVLMANFLYQYDNFENLNNKLKERLIYKAIPEAYSLPSETISLLNKIKNSNFNFRIFNDNFSIKNSNYNVLKSAYFLGNIDIFSFFMDNGVILNEQNRFLLFLYVDILECIDNNFLENQNLDKVKDIVKTSKYNNCKNKYLKYLKIILKYQDVNDIIFDCNFLIDFAYKINDYEILNLLEVKHVR</sequence>
<dbReference type="Proteomes" id="UP000063971">
    <property type="component" value="Chromosome"/>
</dbReference>
<feature type="signal peptide" evidence="1">
    <location>
        <begin position="1"/>
        <end position="20"/>
    </location>
</feature>
<name>A0AAU8U091_9BACT</name>
<reference evidence="2 3" key="1">
    <citation type="journal article" date="2015" name="Genome Announc.">
        <title>Complete Genome Sequence of the Campylobacter ureolyticus Clinical Isolate RIGS 9880.</title>
        <authorList>
            <person name="Miller W.G."/>
            <person name="Yee E."/>
            <person name="On S.L."/>
            <person name="Andersen L.P."/>
            <person name="Bono J.L."/>
        </authorList>
    </citation>
    <scope>NUCLEOTIDE SEQUENCE [LARGE SCALE GENOMIC DNA]</scope>
    <source>
        <strain evidence="2 3">RIGS 9880</strain>
    </source>
</reference>
<accession>A0AAU8U091</accession>
<dbReference type="KEGG" id="cure:CUREO_0920"/>
<dbReference type="EMBL" id="CP012195">
    <property type="protein sequence ID" value="AKT90773.1"/>
    <property type="molecule type" value="Genomic_DNA"/>
</dbReference>
<protein>
    <recommendedName>
        <fullName evidence="4">Ankyrin domain protein</fullName>
    </recommendedName>
</protein>
<dbReference type="RefSeq" id="WP_050334942.1">
    <property type="nucleotide sequence ID" value="NZ_CP012195.1"/>
</dbReference>
<organism evidence="2 3">
    <name type="scientific">Campylobacter ureolyticus RIGS 9880</name>
    <dbReference type="NCBI Taxonomy" id="1032069"/>
    <lineage>
        <taxon>Bacteria</taxon>
        <taxon>Pseudomonadati</taxon>
        <taxon>Campylobacterota</taxon>
        <taxon>Epsilonproteobacteria</taxon>
        <taxon>Campylobacterales</taxon>
        <taxon>Campylobacteraceae</taxon>
        <taxon>Campylobacter</taxon>
    </lineage>
</organism>
<keyword evidence="1" id="KW-0732">Signal</keyword>
<feature type="chain" id="PRO_5043964380" description="Ankyrin domain protein" evidence="1">
    <location>
        <begin position="21"/>
        <end position="268"/>
    </location>
</feature>
<evidence type="ECO:0000256" key="1">
    <source>
        <dbReference type="SAM" id="SignalP"/>
    </source>
</evidence>